<dbReference type="EMBL" id="BMYJ01000001">
    <property type="protein sequence ID" value="GHC43463.1"/>
    <property type="molecule type" value="Genomic_DNA"/>
</dbReference>
<dbReference type="Pfam" id="PF00353">
    <property type="entry name" value="HemolysinCabind"/>
    <property type="match status" value="3"/>
</dbReference>
<accession>A0A918TDT6</accession>
<dbReference type="RefSeq" id="WP_189409378.1">
    <property type="nucleotide sequence ID" value="NZ_BMYJ01000001.1"/>
</dbReference>
<dbReference type="GO" id="GO:0005576">
    <property type="term" value="C:extracellular region"/>
    <property type="evidence" value="ECO:0007669"/>
    <property type="project" value="UniProtKB-SubCell"/>
</dbReference>
<evidence type="ECO:0000313" key="5">
    <source>
        <dbReference type="Proteomes" id="UP000638981"/>
    </source>
</evidence>
<dbReference type="GO" id="GO:0005509">
    <property type="term" value="F:calcium ion binding"/>
    <property type="evidence" value="ECO:0007669"/>
    <property type="project" value="InterPro"/>
</dbReference>
<dbReference type="PRINTS" id="PR00313">
    <property type="entry name" value="CABNDNGRPT"/>
</dbReference>
<comment type="caution">
    <text evidence="4">The sequence shown here is derived from an EMBL/GenBank/DDBJ whole genome shotgun (WGS) entry which is preliminary data.</text>
</comment>
<proteinExistence type="predicted"/>
<evidence type="ECO:0000256" key="2">
    <source>
        <dbReference type="ARBA" id="ARBA00022525"/>
    </source>
</evidence>
<keyword evidence="2" id="KW-0964">Secreted</keyword>
<dbReference type="InterPro" id="IPR018511">
    <property type="entry name" value="Hemolysin-typ_Ca-bd_CS"/>
</dbReference>
<dbReference type="Proteomes" id="UP000638981">
    <property type="component" value="Unassembled WGS sequence"/>
</dbReference>
<feature type="region of interest" description="Disordered" evidence="3">
    <location>
        <begin position="24"/>
        <end position="56"/>
    </location>
</feature>
<dbReference type="PANTHER" id="PTHR38340">
    <property type="entry name" value="S-LAYER PROTEIN"/>
    <property type="match status" value="1"/>
</dbReference>
<dbReference type="SUPFAM" id="SSF51120">
    <property type="entry name" value="beta-Roll"/>
    <property type="match status" value="2"/>
</dbReference>
<organism evidence="4 5">
    <name type="scientific">Neogemmobacter tilapiae</name>
    <dbReference type="NCBI Taxonomy" id="875041"/>
    <lineage>
        <taxon>Bacteria</taxon>
        <taxon>Pseudomonadati</taxon>
        <taxon>Pseudomonadota</taxon>
        <taxon>Alphaproteobacteria</taxon>
        <taxon>Rhodobacterales</taxon>
        <taxon>Paracoccaceae</taxon>
        <taxon>Neogemmobacter</taxon>
    </lineage>
</organism>
<sequence>MPDFHGTNLPDNLIGLEGNDRLVGWNSSNLPGDEGPSNDNDSLDGQGGDDTLWGGAGDDELVGGLGNDLLYGGAGDDLLIAGHGADSLFGGEGRDHFVMNARFSGLLDGGAGVDILQISFADQGQAVHLNLTNPERLQKLPGGVGVVNMERGLVSGGDGDDRLIGGQRADAFHGGQGDDYLRGGKGNDLLSGQGGNDRLMGGAGQDRFQDLQGEDVLTGGGGADSFIFNDTFAHDGTPSITDFQTGVDVLWVGQGVAFGMKPGKLAADAFCFGPAARDAEDRFVYDKAEGVLYFDRDGSGSQAMVQVAQFNPSTAIRHFDFMIFSQ</sequence>
<evidence type="ECO:0000313" key="4">
    <source>
        <dbReference type="EMBL" id="GHC43463.1"/>
    </source>
</evidence>
<evidence type="ECO:0008006" key="6">
    <source>
        <dbReference type="Google" id="ProtNLM"/>
    </source>
</evidence>
<comment type="subcellular location">
    <subcellularLocation>
        <location evidence="1">Secreted</location>
    </subcellularLocation>
</comment>
<dbReference type="PANTHER" id="PTHR38340:SF1">
    <property type="entry name" value="S-LAYER PROTEIN"/>
    <property type="match status" value="1"/>
</dbReference>
<dbReference type="InterPro" id="IPR050557">
    <property type="entry name" value="RTX_toxin/Mannuronan_C5-epim"/>
</dbReference>
<dbReference type="InterPro" id="IPR001343">
    <property type="entry name" value="Hemolysn_Ca-bd"/>
</dbReference>
<evidence type="ECO:0000256" key="1">
    <source>
        <dbReference type="ARBA" id="ARBA00004613"/>
    </source>
</evidence>
<reference evidence="4" key="1">
    <citation type="journal article" date="2014" name="Int. J. Syst. Evol. Microbiol.">
        <title>Complete genome sequence of Corynebacterium casei LMG S-19264T (=DSM 44701T), isolated from a smear-ripened cheese.</title>
        <authorList>
            <consortium name="US DOE Joint Genome Institute (JGI-PGF)"/>
            <person name="Walter F."/>
            <person name="Albersmeier A."/>
            <person name="Kalinowski J."/>
            <person name="Ruckert C."/>
        </authorList>
    </citation>
    <scope>NUCLEOTIDE SEQUENCE</scope>
    <source>
        <strain evidence="4">KCTC 23310</strain>
    </source>
</reference>
<dbReference type="Gene3D" id="2.150.10.10">
    <property type="entry name" value="Serralysin-like metalloprotease, C-terminal"/>
    <property type="match status" value="3"/>
</dbReference>
<keyword evidence="5" id="KW-1185">Reference proteome</keyword>
<protein>
    <recommendedName>
        <fullName evidence="6">Calcium-binding protein</fullName>
    </recommendedName>
</protein>
<gene>
    <name evidence="4" type="ORF">GCM10007315_00580</name>
</gene>
<reference evidence="4" key="2">
    <citation type="submission" date="2020-09" db="EMBL/GenBank/DDBJ databases">
        <authorList>
            <person name="Sun Q."/>
            <person name="Kim S."/>
        </authorList>
    </citation>
    <scope>NUCLEOTIDE SEQUENCE</scope>
    <source>
        <strain evidence="4">KCTC 23310</strain>
    </source>
</reference>
<dbReference type="AlphaFoldDB" id="A0A918TDT6"/>
<evidence type="ECO:0000256" key="3">
    <source>
        <dbReference type="SAM" id="MobiDB-lite"/>
    </source>
</evidence>
<dbReference type="PROSITE" id="PS00330">
    <property type="entry name" value="HEMOLYSIN_CALCIUM"/>
    <property type="match status" value="3"/>
</dbReference>
<name>A0A918TDT6_9RHOB</name>
<dbReference type="InterPro" id="IPR011049">
    <property type="entry name" value="Serralysin-like_metalloprot_C"/>
</dbReference>